<evidence type="ECO:0000256" key="1">
    <source>
        <dbReference type="ARBA" id="ARBA00004613"/>
    </source>
</evidence>
<feature type="compositionally biased region" description="Acidic residues" evidence="9">
    <location>
        <begin position="508"/>
        <end position="524"/>
    </location>
</feature>
<keyword evidence="5" id="KW-0732">Signal</keyword>
<comment type="caution">
    <text evidence="11">The sequence shown here is derived from an EMBL/GenBank/DDBJ whole genome shotgun (WGS) entry which is preliminary data.</text>
</comment>
<dbReference type="Pfam" id="PF00127">
    <property type="entry name" value="Copper-bind"/>
    <property type="match status" value="2"/>
</dbReference>
<protein>
    <recommendedName>
        <fullName evidence="10">Blue (type 1) copper domain-containing protein</fullName>
    </recommendedName>
</protein>
<sequence length="547" mass="58311">MRTYLTLAFLLVGMAMLAPAQAEEYEIRIEGFAFDPDEITIASGDTVTWTNYDDSRHTVTEDDDAFDSDDLDQGDTFSWTFDVAGGYGYFCDRHDETMSGTVNVEEAGEPVDTDDDGLTDDDEVNIYDTDPNDPDTDDDGLDDGEEVHDYGTEPLLWDSDEDGYGDGEEVHDYGTDPLDGDDYPEENGGGGDGFDFNPVFTELGIVMETVTNGEMTATAELEGEAANELRYGLWWLYEMMTGGEMDEANATINVTVVAAFITLMSGGQEEVDSGFQLNGVNGTVVPGIPSISPMDALLGSLVENHNESITITMVQALSFDVEDPGDSPAYFFEGDGTEDNETIPVDINYRFVAPDGWVIASAEVSSGTIDVDGGTAVFVLPTGELLPDMTITLGQPAPPPPYDCDDVATHCVIISDYAFAPSELAVGVGDSVVFVWDATGDKHNVEQVADANAITWNNGFRSGDIVSGSGYWMLPAEATAADATLYYVCEPHASMGMRGSITVGDGGEPVDDGGNDGEPLDDDSGLPGPGIVLAGAALVGAAMRRRH</sequence>
<dbReference type="Gene3D" id="2.60.40.420">
    <property type="entry name" value="Cupredoxins - blue copper proteins"/>
    <property type="match status" value="2"/>
</dbReference>
<evidence type="ECO:0000256" key="8">
    <source>
        <dbReference type="ARBA" id="ARBA00023008"/>
    </source>
</evidence>
<dbReference type="Pfam" id="PF18884">
    <property type="entry name" value="TSP3_bac"/>
    <property type="match status" value="3"/>
</dbReference>
<comment type="subcellular location">
    <subcellularLocation>
        <location evidence="1">Secreted</location>
    </subcellularLocation>
</comment>
<dbReference type="Proteomes" id="UP000182853">
    <property type="component" value="Unassembled WGS sequence"/>
</dbReference>
<dbReference type="InterPro" id="IPR008972">
    <property type="entry name" value="Cupredoxin"/>
</dbReference>
<reference evidence="11 12" key="1">
    <citation type="submission" date="2016-08" db="EMBL/GenBank/DDBJ databases">
        <title>New Insights into Marine Group III Euryarchaeota, from dark to light.</title>
        <authorList>
            <person name="Haro-Moreno J.M."/>
            <person name="Rodriguez-Valera F."/>
            <person name="Lopez-Garcia P."/>
            <person name="Moreira D."/>
            <person name="Martin-Cuadrado A.B."/>
        </authorList>
    </citation>
    <scope>NUCLEOTIDE SEQUENCE [LARGE SCALE GENOMIC DNA]</scope>
    <source>
        <strain evidence="11">CG-Bathy2</strain>
    </source>
</reference>
<evidence type="ECO:0000256" key="4">
    <source>
        <dbReference type="ARBA" id="ARBA00022723"/>
    </source>
</evidence>
<proteinExistence type="predicted"/>
<dbReference type="InterPro" id="IPR059100">
    <property type="entry name" value="TSP3_bac"/>
</dbReference>
<keyword evidence="4" id="KW-0479">Metal-binding</keyword>
<evidence type="ECO:0000256" key="2">
    <source>
        <dbReference type="ARBA" id="ARBA00022448"/>
    </source>
</evidence>
<keyword evidence="7" id="KW-0249">Electron transport</keyword>
<organism evidence="11 12">
    <name type="scientific">Marine Group III euryarchaeote CG-Bathy2</name>
    <dbReference type="NCBI Taxonomy" id="1889002"/>
    <lineage>
        <taxon>Archaea</taxon>
        <taxon>Methanobacteriati</taxon>
        <taxon>Thermoplasmatota</taxon>
        <taxon>Thermoplasmata</taxon>
        <taxon>Candidatus Thermoprofundales</taxon>
    </lineage>
</organism>
<evidence type="ECO:0000256" key="5">
    <source>
        <dbReference type="ARBA" id="ARBA00022729"/>
    </source>
</evidence>
<evidence type="ECO:0000256" key="3">
    <source>
        <dbReference type="ARBA" id="ARBA00022525"/>
    </source>
</evidence>
<dbReference type="InterPro" id="IPR000923">
    <property type="entry name" value="BlueCu_1"/>
</dbReference>
<keyword evidence="3" id="KW-0964">Secreted</keyword>
<dbReference type="PROSITE" id="PS00196">
    <property type="entry name" value="COPPER_BLUE"/>
    <property type="match status" value="1"/>
</dbReference>
<feature type="domain" description="Blue (type 1) copper" evidence="10">
    <location>
        <begin position="416"/>
        <end position="503"/>
    </location>
</feature>
<dbReference type="EMBL" id="MIYT01000007">
    <property type="protein sequence ID" value="OIR11983.1"/>
    <property type="molecule type" value="Genomic_DNA"/>
</dbReference>
<gene>
    <name evidence="11" type="ORF">BEU05_03420</name>
</gene>
<dbReference type="PANTHER" id="PTHR36507">
    <property type="entry name" value="BLL1555 PROTEIN"/>
    <property type="match status" value="1"/>
</dbReference>
<feature type="domain" description="Blue (type 1) copper" evidence="10">
    <location>
        <begin position="26"/>
        <end position="105"/>
    </location>
</feature>
<keyword evidence="8" id="KW-0186">Copper</keyword>
<dbReference type="PANTHER" id="PTHR36507:SF1">
    <property type="entry name" value="BLL1555 PROTEIN"/>
    <property type="match status" value="1"/>
</dbReference>
<evidence type="ECO:0000256" key="9">
    <source>
        <dbReference type="SAM" id="MobiDB-lite"/>
    </source>
</evidence>
<keyword evidence="6" id="KW-0106">Calcium</keyword>
<dbReference type="InterPro" id="IPR052721">
    <property type="entry name" value="ET_Amicyanin"/>
</dbReference>
<evidence type="ECO:0000313" key="12">
    <source>
        <dbReference type="Proteomes" id="UP000182853"/>
    </source>
</evidence>
<dbReference type="AlphaFoldDB" id="A0A1J5SU39"/>
<feature type="compositionally biased region" description="Acidic residues" evidence="9">
    <location>
        <begin position="158"/>
        <end position="167"/>
    </location>
</feature>
<feature type="region of interest" description="Disordered" evidence="9">
    <location>
        <begin position="101"/>
        <end position="169"/>
    </location>
</feature>
<keyword evidence="2" id="KW-0813">Transport</keyword>
<dbReference type="GO" id="GO:0009055">
    <property type="term" value="F:electron transfer activity"/>
    <property type="evidence" value="ECO:0007669"/>
    <property type="project" value="InterPro"/>
</dbReference>
<accession>A0A1J5SU39</accession>
<evidence type="ECO:0000256" key="7">
    <source>
        <dbReference type="ARBA" id="ARBA00022982"/>
    </source>
</evidence>
<evidence type="ECO:0000259" key="10">
    <source>
        <dbReference type="Pfam" id="PF00127"/>
    </source>
</evidence>
<feature type="compositionally biased region" description="Acidic residues" evidence="9">
    <location>
        <begin position="106"/>
        <end position="146"/>
    </location>
</feature>
<dbReference type="InterPro" id="IPR028871">
    <property type="entry name" value="BlueCu_1_BS"/>
</dbReference>
<name>A0A1J5SU39_9ARCH</name>
<evidence type="ECO:0000313" key="11">
    <source>
        <dbReference type="EMBL" id="OIR11983.1"/>
    </source>
</evidence>
<evidence type="ECO:0000256" key="6">
    <source>
        <dbReference type="ARBA" id="ARBA00022837"/>
    </source>
</evidence>
<dbReference type="GO" id="GO:0005507">
    <property type="term" value="F:copper ion binding"/>
    <property type="evidence" value="ECO:0007669"/>
    <property type="project" value="InterPro"/>
</dbReference>
<feature type="region of interest" description="Disordered" evidence="9">
    <location>
        <begin position="499"/>
        <end position="526"/>
    </location>
</feature>
<dbReference type="SUPFAM" id="SSF49503">
    <property type="entry name" value="Cupredoxins"/>
    <property type="match status" value="2"/>
</dbReference>